<evidence type="ECO:0000313" key="2">
    <source>
        <dbReference type="Proteomes" id="UP000515202"/>
    </source>
</evidence>
<sequence>METEASFLLPNRGCHRPRLALPGFLAKWTCQFSPKVESRLHGEQGTAYRGQPVPSPKRAGRGSRPSLGKQTSATERGPGPPRGDAAPSSGEGVMLSQESAPREKLSNRGAPSRPRGGPRRHVQRSCGRKRLVCPRVRPEWQTVTITEDGGGRKSVAISAFSYGSPERSKKKMNQFLYTFPKSSPNFSFRFPSGLTPLGSAFVSPSARVDRGLLRADSDPGSRCLGVQGAGSGGPPKAGSIRRVL</sequence>
<organism evidence="2 3">
    <name type="scientific">Pteropus vampyrus</name>
    <name type="common">Large flying fox</name>
    <dbReference type="NCBI Taxonomy" id="132908"/>
    <lineage>
        <taxon>Eukaryota</taxon>
        <taxon>Metazoa</taxon>
        <taxon>Chordata</taxon>
        <taxon>Craniata</taxon>
        <taxon>Vertebrata</taxon>
        <taxon>Euteleostomi</taxon>
        <taxon>Mammalia</taxon>
        <taxon>Eutheria</taxon>
        <taxon>Laurasiatheria</taxon>
        <taxon>Chiroptera</taxon>
        <taxon>Yinpterochiroptera</taxon>
        <taxon>Pteropodoidea</taxon>
        <taxon>Pteropodidae</taxon>
        <taxon>Pteropodinae</taxon>
        <taxon>Pteropus</taxon>
    </lineage>
</organism>
<name>A0A6P3QPM3_PTEVA</name>
<protein>
    <submittedName>
        <fullName evidence="3">Uncharacterized protein LOC105297661 isoform X1</fullName>
    </submittedName>
</protein>
<dbReference type="GeneID" id="105297661"/>
<proteinExistence type="predicted"/>
<dbReference type="RefSeq" id="XP_011366752.1">
    <property type="nucleotide sequence ID" value="XM_011368450.2"/>
</dbReference>
<dbReference type="Proteomes" id="UP000515202">
    <property type="component" value="Unplaced"/>
</dbReference>
<keyword evidence="2" id="KW-1185">Reference proteome</keyword>
<feature type="compositionally biased region" description="Basic residues" evidence="1">
    <location>
        <begin position="116"/>
        <end position="129"/>
    </location>
</feature>
<feature type="region of interest" description="Disordered" evidence="1">
    <location>
        <begin position="218"/>
        <end position="244"/>
    </location>
</feature>
<evidence type="ECO:0000313" key="3">
    <source>
        <dbReference type="RefSeq" id="XP_011366752.1"/>
    </source>
</evidence>
<gene>
    <name evidence="3" type="primary">LOC105297661</name>
</gene>
<evidence type="ECO:0000256" key="1">
    <source>
        <dbReference type="SAM" id="MobiDB-lite"/>
    </source>
</evidence>
<dbReference type="KEGG" id="pvp:105297661"/>
<dbReference type="AlphaFoldDB" id="A0A6P3QPM3"/>
<feature type="region of interest" description="Disordered" evidence="1">
    <location>
        <begin position="38"/>
        <end position="129"/>
    </location>
</feature>
<reference evidence="3" key="1">
    <citation type="submission" date="2025-08" db="UniProtKB">
        <authorList>
            <consortium name="RefSeq"/>
        </authorList>
    </citation>
    <scope>IDENTIFICATION</scope>
    <source>
        <tissue evidence="3">Kidney</tissue>
    </source>
</reference>
<accession>A0A6P3QPM3</accession>